<reference evidence="1 2" key="1">
    <citation type="submission" date="2015-09" db="EMBL/GenBank/DDBJ databases">
        <title>Draft Genome Sequence of Bradyrhizobium manausense Strain BR 3351T, a Novel Symbiotic Nitrogen-Fixing Alphaproteobacterium Isolated from Brazilian Amazon Rain Forest.</title>
        <authorList>
            <person name="De Araujo J.L."/>
            <person name="Zilli J.E."/>
        </authorList>
    </citation>
    <scope>NUCLEOTIDE SEQUENCE [LARGE SCALE GENOMIC DNA]</scope>
    <source>
        <strain evidence="1 2">BR3351</strain>
    </source>
</reference>
<dbReference type="RefSeq" id="WP_057747608.1">
    <property type="nucleotide sequence ID" value="NZ_LJYG01000062.1"/>
</dbReference>
<keyword evidence="2" id="KW-1185">Reference proteome</keyword>
<gene>
    <name evidence="1" type="ORF">AOQ71_15885</name>
</gene>
<evidence type="ECO:0000313" key="1">
    <source>
        <dbReference type="EMBL" id="KRQ12627.1"/>
    </source>
</evidence>
<dbReference type="Proteomes" id="UP000051936">
    <property type="component" value="Unassembled WGS sequence"/>
</dbReference>
<sequence>MSENWELAPSSIHNDMAEMQRKLRSIGEMERVLTERSAGREAYRYLLDAHRILSREAFEATRLVDLHQLTNAPSQSNGSLAAAA</sequence>
<dbReference type="EMBL" id="LJYG01000062">
    <property type="protein sequence ID" value="KRQ12627.1"/>
    <property type="molecule type" value="Genomic_DNA"/>
</dbReference>
<organism evidence="1 2">
    <name type="scientific">Bradyrhizobium manausense</name>
    <dbReference type="NCBI Taxonomy" id="989370"/>
    <lineage>
        <taxon>Bacteria</taxon>
        <taxon>Pseudomonadati</taxon>
        <taxon>Pseudomonadota</taxon>
        <taxon>Alphaproteobacteria</taxon>
        <taxon>Hyphomicrobiales</taxon>
        <taxon>Nitrobacteraceae</taxon>
        <taxon>Bradyrhizobium</taxon>
    </lineage>
</organism>
<comment type="caution">
    <text evidence="1">The sequence shown here is derived from an EMBL/GenBank/DDBJ whole genome shotgun (WGS) entry which is preliminary data.</text>
</comment>
<accession>A0A0R3DSA5</accession>
<dbReference type="AlphaFoldDB" id="A0A0R3DSA5"/>
<protein>
    <submittedName>
        <fullName evidence="1">Uncharacterized protein</fullName>
    </submittedName>
</protein>
<dbReference type="OrthoDB" id="8254386at2"/>
<evidence type="ECO:0000313" key="2">
    <source>
        <dbReference type="Proteomes" id="UP000051936"/>
    </source>
</evidence>
<proteinExistence type="predicted"/>
<name>A0A0R3DSA5_9BRAD</name>